<dbReference type="AlphaFoldDB" id="A0AAU8A6B9"/>
<dbReference type="PANTHER" id="PTHR34988">
    <property type="entry name" value="PROTEIN, PUTATIVE-RELATED"/>
    <property type="match status" value="1"/>
</dbReference>
<protein>
    <submittedName>
        <fullName evidence="2">DNA-binding protein</fullName>
    </submittedName>
</protein>
<dbReference type="PANTHER" id="PTHR34988:SF1">
    <property type="entry name" value="DNA-BINDING PROTEIN"/>
    <property type="match status" value="1"/>
</dbReference>
<dbReference type="Gene3D" id="3.30.1330.80">
    <property type="entry name" value="Hypothetical protein, similar to alpha- acetolactate decarboxylase, domain 2"/>
    <property type="match status" value="1"/>
</dbReference>
<dbReference type="CDD" id="cd11378">
    <property type="entry name" value="DUF296"/>
    <property type="match status" value="1"/>
</dbReference>
<evidence type="ECO:0000259" key="1">
    <source>
        <dbReference type="PROSITE" id="PS51742"/>
    </source>
</evidence>
<dbReference type="Pfam" id="PF03479">
    <property type="entry name" value="PCC"/>
    <property type="match status" value="1"/>
</dbReference>
<keyword evidence="2" id="KW-0238">DNA-binding</keyword>
<dbReference type="PIRSF" id="PIRSF016702">
    <property type="entry name" value="DNA_bp_PD1"/>
    <property type="match status" value="1"/>
</dbReference>
<feature type="domain" description="PPC" evidence="1">
    <location>
        <begin position="4"/>
        <end position="140"/>
    </location>
</feature>
<dbReference type="RefSeq" id="WP_079547798.1">
    <property type="nucleotide sequence ID" value="NZ_CP117826.1"/>
</dbReference>
<dbReference type="PROSITE" id="PS51742">
    <property type="entry name" value="PPC"/>
    <property type="match status" value="1"/>
</dbReference>
<evidence type="ECO:0000313" key="2">
    <source>
        <dbReference type="EMBL" id="XCC61616.1"/>
    </source>
</evidence>
<name>A0AAU8A6B9_9FIRM</name>
<gene>
    <name evidence="2" type="ORF">PUP29_08770</name>
</gene>
<dbReference type="GO" id="GO:0003677">
    <property type="term" value="F:DNA binding"/>
    <property type="evidence" value="ECO:0007669"/>
    <property type="project" value="UniProtKB-KW"/>
</dbReference>
<proteinExistence type="predicted"/>
<reference evidence="2" key="1">
    <citation type="submission" date="2023-02" db="EMBL/GenBank/DDBJ databases">
        <title>Gut commensal Christensenella minuta modulates host metabolism via a new class of secondary bile acids.</title>
        <authorList>
            <person name="Liu C."/>
        </authorList>
    </citation>
    <scope>NUCLEOTIDE SEQUENCE</scope>
    <source>
        <strain evidence="2">CA70</strain>
    </source>
</reference>
<organism evidence="2">
    <name type="scientific">Christensenella massiliensis</name>
    <dbReference type="NCBI Taxonomy" id="1805714"/>
    <lineage>
        <taxon>Bacteria</taxon>
        <taxon>Bacillati</taxon>
        <taxon>Bacillota</taxon>
        <taxon>Clostridia</taxon>
        <taxon>Christensenellales</taxon>
        <taxon>Christensenellaceae</taxon>
        <taxon>Christensenella</taxon>
    </lineage>
</organism>
<dbReference type="SUPFAM" id="SSF117856">
    <property type="entry name" value="AF0104/ALDC/Ptd012-like"/>
    <property type="match status" value="1"/>
</dbReference>
<sequence>MEYKRFENTIIVRLDRGEEILEQMEKLALREHIQLAGVQALGAVCEFTAGVFDTREKKFLANDFRGTFEIVSLTGTIDTMNGAFYCHLHMSAANERGEVFGGHLSRAVISATCEMVVTVINGSADRLYDEQTGLNLLQFPRV</sequence>
<dbReference type="InterPro" id="IPR025707">
    <property type="entry name" value="DNA_bp_PD1"/>
</dbReference>
<dbReference type="EMBL" id="CP117826">
    <property type="protein sequence ID" value="XCC61616.1"/>
    <property type="molecule type" value="Genomic_DNA"/>
</dbReference>
<accession>A0AAU8A6B9</accession>
<dbReference type="InterPro" id="IPR005175">
    <property type="entry name" value="PPC_dom"/>
</dbReference>